<dbReference type="GO" id="GO:0004176">
    <property type="term" value="F:ATP-dependent peptidase activity"/>
    <property type="evidence" value="ECO:0007669"/>
    <property type="project" value="UniProtKB-UniRule"/>
</dbReference>
<sequence length="825" mass="91327">MLRFHENNYGSLNMSEQPTIDVEYNGKPDSEESGGLVLASEVLPPSLPIIPIKPRPAFPNLLFPMAVSDPHQKTAVQRALENPSHALGLVLVRDPSRPDGLENLHRVGVVGKVVKVIHQDEENIHFLVNTLERFSIEEVTDLSGAYFARVRYEYAPELSVNEELKAYSMAVLSTLKELVQINPLYTEEIKLFLSRSSLDDPGRLADFAANLTSADGQELQQVLEALDVRKRIDLVLILLKKELEVSRLQTKITKQIEEKISEQQREFFLREQLKAIKKELGLEKEGKTAEIEKFEERLKKLTLNPEASRAVTEEVEKFRLLEPSSPEYHVTRNYLDWLTVLPWGSFSKDSYNLDKARRILDRDHHGLSDVKDRIVEFIAVGKLKGNISGSILCLVGPPGVGKTSIGRSIADALGRSFYRFSLGGMRDEAEIKGHRRTYIGAMPGKFIQAMKSAATANPVLMLDEIDKVGASFQGDPASALLEVLDPEQNATFRDHYLDVPFDLSNVLFIATANQLDTIPAPLLDRMEIIRLSGYVLEEKMEIAKRYLIPKATKNAGLKPGQVTIKKEALAALIDGWAREAGVRNLENRIKRLMRKAALEFASGRTEPVVIGKKDLAGYLGQPVFVTEEIFQNVAGVVTGLAWTSMGGATLPIEAAAMPSKGKGFRQTGQLGNVMVESSEIAYSFVMAHLKEYGVAEDFFDTHFVHLHVPAGATPKDGPSAGVTMATALISMMRGKPVRAKLGMTGELTLTGRVLPIGGVKEKTIAARRAGLNVLIFPEANRKDFAELPDYLQEGIEVHFASEYQDVYKVAFGEPVQKVKAKPKAA</sequence>
<dbReference type="Gene3D" id="2.30.130.40">
    <property type="entry name" value="LON domain-like"/>
    <property type="match status" value="1"/>
</dbReference>
<dbReference type="FunFam" id="1.20.58.1480:FF:000002">
    <property type="entry name" value="Lon protease homolog, mitochondrial"/>
    <property type="match status" value="1"/>
</dbReference>
<dbReference type="NCBIfam" id="TIGR00763">
    <property type="entry name" value="lon"/>
    <property type="match status" value="1"/>
</dbReference>
<dbReference type="Pfam" id="PF22667">
    <property type="entry name" value="Lon_lid"/>
    <property type="match status" value="1"/>
</dbReference>
<dbReference type="PROSITE" id="PS01046">
    <property type="entry name" value="LON_SER"/>
    <property type="match status" value="1"/>
</dbReference>
<dbReference type="FunFam" id="1.20.5.5270:FF:000001">
    <property type="entry name" value="Lon protease homolog, mitochondrial"/>
    <property type="match status" value="1"/>
</dbReference>
<dbReference type="InterPro" id="IPR003959">
    <property type="entry name" value="ATPase_AAA_core"/>
</dbReference>
<dbReference type="GO" id="GO:0043565">
    <property type="term" value="F:sequence-specific DNA binding"/>
    <property type="evidence" value="ECO:0007669"/>
    <property type="project" value="UniProtKB-UniRule"/>
</dbReference>
<evidence type="ECO:0000256" key="16">
    <source>
        <dbReference type="SAM" id="Coils"/>
    </source>
</evidence>
<dbReference type="GO" id="GO:0005737">
    <property type="term" value="C:cytoplasm"/>
    <property type="evidence" value="ECO:0007669"/>
    <property type="project" value="UniProtKB-SubCell"/>
</dbReference>
<dbReference type="SMART" id="SM00464">
    <property type="entry name" value="LON"/>
    <property type="match status" value="1"/>
</dbReference>
<keyword evidence="20" id="KW-1185">Reference proteome</keyword>
<evidence type="ECO:0000256" key="2">
    <source>
        <dbReference type="ARBA" id="ARBA00022490"/>
    </source>
</evidence>
<dbReference type="InterPro" id="IPR003111">
    <property type="entry name" value="Lon_prtase_N"/>
</dbReference>
<evidence type="ECO:0000256" key="12">
    <source>
        <dbReference type="PIRSR" id="PIRSR001174-1"/>
    </source>
</evidence>
<dbReference type="Pfam" id="PF00004">
    <property type="entry name" value="AAA"/>
    <property type="match status" value="1"/>
</dbReference>
<dbReference type="Gene3D" id="1.20.58.1480">
    <property type="match status" value="1"/>
</dbReference>
<evidence type="ECO:0000256" key="15">
    <source>
        <dbReference type="RuleBase" id="RU000591"/>
    </source>
</evidence>
<gene>
    <name evidence="10 19" type="primary">lon</name>
    <name evidence="19" type="ORF">GMLC_21870</name>
</gene>
<protein>
    <recommendedName>
        <fullName evidence="10 11">Lon protease</fullName>
        <ecNumber evidence="10 11">3.4.21.53</ecNumber>
    </recommendedName>
    <alternativeName>
        <fullName evidence="10">ATP-dependent protease La</fullName>
    </alternativeName>
</protein>
<keyword evidence="16" id="KW-0175">Coiled coil</keyword>
<dbReference type="AlphaFoldDB" id="A0A6V8N7R9"/>
<dbReference type="InterPro" id="IPR014721">
    <property type="entry name" value="Ribsml_uS5_D2-typ_fold_subgr"/>
</dbReference>
<dbReference type="SUPFAM" id="SSF52540">
    <property type="entry name" value="P-loop containing nucleoside triphosphate hydrolases"/>
    <property type="match status" value="1"/>
</dbReference>
<dbReference type="PRINTS" id="PR00830">
    <property type="entry name" value="ENDOLAPTASE"/>
</dbReference>
<dbReference type="Gene3D" id="3.30.230.10">
    <property type="match status" value="1"/>
</dbReference>
<evidence type="ECO:0000313" key="20">
    <source>
        <dbReference type="Proteomes" id="UP000587586"/>
    </source>
</evidence>
<comment type="subcellular location">
    <subcellularLocation>
        <location evidence="1 10 11">Cytoplasm</location>
    </subcellularLocation>
</comment>
<evidence type="ECO:0000256" key="6">
    <source>
        <dbReference type="ARBA" id="ARBA00022825"/>
    </source>
</evidence>
<feature type="domain" description="Lon proteolytic" evidence="17">
    <location>
        <begin position="631"/>
        <end position="813"/>
    </location>
</feature>
<dbReference type="GO" id="GO:0006515">
    <property type="term" value="P:protein quality control for misfolded or incompletely synthesized proteins"/>
    <property type="evidence" value="ECO:0007669"/>
    <property type="project" value="UniProtKB-UniRule"/>
</dbReference>
<dbReference type="FunFam" id="3.40.50.300:FF:000021">
    <property type="entry name" value="Lon protease homolog"/>
    <property type="match status" value="1"/>
</dbReference>
<keyword evidence="7 10" id="KW-0067">ATP-binding</keyword>
<feature type="coiled-coil region" evidence="16">
    <location>
        <begin position="277"/>
        <end position="304"/>
    </location>
</feature>
<evidence type="ECO:0000256" key="10">
    <source>
        <dbReference type="HAMAP-Rule" id="MF_01973"/>
    </source>
</evidence>
<evidence type="ECO:0000256" key="1">
    <source>
        <dbReference type="ARBA" id="ARBA00004496"/>
    </source>
</evidence>
<keyword evidence="8 10" id="KW-0346">Stress response</keyword>
<evidence type="ECO:0000259" key="17">
    <source>
        <dbReference type="PROSITE" id="PS51786"/>
    </source>
</evidence>
<keyword evidence="2 10" id="KW-0963">Cytoplasm</keyword>
<dbReference type="InterPro" id="IPR004815">
    <property type="entry name" value="Lon_bac/euk-typ"/>
</dbReference>
<feature type="active site" evidence="10 12">
    <location>
        <position position="762"/>
    </location>
</feature>
<evidence type="ECO:0000256" key="9">
    <source>
        <dbReference type="ARBA" id="ARBA00050665"/>
    </source>
</evidence>
<accession>A0A6V8N7R9</accession>
<dbReference type="InterPro" id="IPR027543">
    <property type="entry name" value="Lon_bac"/>
</dbReference>
<evidence type="ECO:0000256" key="4">
    <source>
        <dbReference type="ARBA" id="ARBA00022741"/>
    </source>
</evidence>
<evidence type="ECO:0000256" key="11">
    <source>
        <dbReference type="PIRNR" id="PIRNR001174"/>
    </source>
</evidence>
<dbReference type="Pfam" id="PF05362">
    <property type="entry name" value="Lon_C"/>
    <property type="match status" value="1"/>
</dbReference>
<dbReference type="InterPro" id="IPR027065">
    <property type="entry name" value="Lon_Prtase"/>
</dbReference>
<keyword evidence="6 10" id="KW-0720">Serine protease</keyword>
<dbReference type="CDD" id="cd19500">
    <property type="entry name" value="RecA-like_Lon"/>
    <property type="match status" value="1"/>
</dbReference>
<dbReference type="PANTHER" id="PTHR43718:SF2">
    <property type="entry name" value="LON PROTEASE HOMOLOG, MITOCHONDRIAL"/>
    <property type="match status" value="1"/>
</dbReference>
<dbReference type="InterPro" id="IPR008269">
    <property type="entry name" value="Lon_proteolytic"/>
</dbReference>
<evidence type="ECO:0000256" key="14">
    <source>
        <dbReference type="PROSITE-ProRule" id="PRU01122"/>
    </source>
</evidence>
<dbReference type="SUPFAM" id="SSF54211">
    <property type="entry name" value="Ribosomal protein S5 domain 2-like"/>
    <property type="match status" value="1"/>
</dbReference>
<dbReference type="PANTHER" id="PTHR43718">
    <property type="entry name" value="LON PROTEASE"/>
    <property type="match status" value="1"/>
</dbReference>
<dbReference type="SUPFAM" id="SSF88697">
    <property type="entry name" value="PUA domain-like"/>
    <property type="match status" value="1"/>
</dbReference>
<feature type="binding site" evidence="10 13">
    <location>
        <begin position="396"/>
        <end position="403"/>
    </location>
    <ligand>
        <name>ATP</name>
        <dbReference type="ChEBI" id="CHEBI:30616"/>
    </ligand>
</feature>
<dbReference type="GO" id="GO:0016887">
    <property type="term" value="F:ATP hydrolysis activity"/>
    <property type="evidence" value="ECO:0007669"/>
    <property type="project" value="UniProtKB-UniRule"/>
</dbReference>
<dbReference type="Proteomes" id="UP000587586">
    <property type="component" value="Unassembled WGS sequence"/>
</dbReference>
<organism evidence="19 20">
    <name type="scientific">Geomonas limicola</name>
    <dbReference type="NCBI Taxonomy" id="2740186"/>
    <lineage>
        <taxon>Bacteria</taxon>
        <taxon>Pseudomonadati</taxon>
        <taxon>Thermodesulfobacteriota</taxon>
        <taxon>Desulfuromonadia</taxon>
        <taxon>Geobacterales</taxon>
        <taxon>Geobacteraceae</taxon>
        <taxon>Geomonas</taxon>
    </lineage>
</organism>
<evidence type="ECO:0000259" key="18">
    <source>
        <dbReference type="PROSITE" id="PS51787"/>
    </source>
</evidence>
<keyword evidence="4 10" id="KW-0547">Nucleotide-binding</keyword>
<dbReference type="Gene3D" id="1.20.5.5270">
    <property type="match status" value="1"/>
</dbReference>
<reference evidence="20" key="1">
    <citation type="submission" date="2020-06" db="EMBL/GenBank/DDBJ databases">
        <title>Draft genomic sequecing of Geomonas sp. Red745.</title>
        <authorList>
            <person name="Itoh H."/>
            <person name="Xu Z.X."/>
            <person name="Ushijima N."/>
            <person name="Masuda Y."/>
            <person name="Shiratori Y."/>
            <person name="Senoo K."/>
        </authorList>
    </citation>
    <scope>NUCLEOTIDE SEQUENCE [LARGE SCALE GENOMIC DNA]</scope>
    <source>
        <strain evidence="20">Red745</strain>
    </source>
</reference>
<evidence type="ECO:0000256" key="7">
    <source>
        <dbReference type="ARBA" id="ARBA00022840"/>
    </source>
</evidence>
<dbReference type="GO" id="GO:0005524">
    <property type="term" value="F:ATP binding"/>
    <property type="evidence" value="ECO:0007669"/>
    <property type="project" value="UniProtKB-UniRule"/>
</dbReference>
<dbReference type="HAMAP" id="MF_01973">
    <property type="entry name" value="lon_bact"/>
    <property type="match status" value="1"/>
</dbReference>
<comment type="caution">
    <text evidence="19">The sequence shown here is derived from an EMBL/GenBank/DDBJ whole genome shotgun (WGS) entry which is preliminary data.</text>
</comment>
<comment type="induction">
    <text evidence="10">By heat shock.</text>
</comment>
<dbReference type="EC" id="3.4.21.53" evidence="10 11"/>
<dbReference type="GO" id="GO:0034605">
    <property type="term" value="P:cellular response to heat"/>
    <property type="evidence" value="ECO:0007669"/>
    <property type="project" value="UniProtKB-UniRule"/>
</dbReference>
<evidence type="ECO:0000256" key="8">
    <source>
        <dbReference type="ARBA" id="ARBA00023016"/>
    </source>
</evidence>
<dbReference type="InterPro" id="IPR054594">
    <property type="entry name" value="Lon_lid"/>
</dbReference>
<dbReference type="GO" id="GO:0004252">
    <property type="term" value="F:serine-type endopeptidase activity"/>
    <property type="evidence" value="ECO:0007669"/>
    <property type="project" value="UniProtKB-UniRule"/>
</dbReference>
<evidence type="ECO:0000256" key="3">
    <source>
        <dbReference type="ARBA" id="ARBA00022670"/>
    </source>
</evidence>
<feature type="active site" evidence="10 12">
    <location>
        <position position="719"/>
    </location>
</feature>
<dbReference type="InterPro" id="IPR015947">
    <property type="entry name" value="PUA-like_sf"/>
</dbReference>
<dbReference type="Gene3D" id="3.40.50.300">
    <property type="entry name" value="P-loop containing nucleotide triphosphate hydrolases"/>
    <property type="match status" value="1"/>
</dbReference>
<dbReference type="Pfam" id="PF02190">
    <property type="entry name" value="LON_substr_bdg"/>
    <property type="match status" value="1"/>
</dbReference>
<comment type="catalytic activity">
    <reaction evidence="9 10 11 14">
        <text>Hydrolysis of proteins in presence of ATP.</text>
        <dbReference type="EC" id="3.4.21.53"/>
    </reaction>
</comment>
<dbReference type="InterPro" id="IPR020568">
    <property type="entry name" value="Ribosomal_Su5_D2-typ_SF"/>
</dbReference>
<comment type="subunit">
    <text evidence="10 11">Homohexamer. Organized in a ring with a central cavity.</text>
</comment>
<dbReference type="PROSITE" id="PS51787">
    <property type="entry name" value="LON_N"/>
    <property type="match status" value="1"/>
</dbReference>
<name>A0A6V8N7R9_9BACT</name>
<proteinExistence type="evidence at transcript level"/>
<comment type="function">
    <text evidence="10">ATP-dependent serine protease that mediates the selective degradation of mutant and abnormal proteins as well as certain short-lived regulatory proteins. Required for cellular homeostasis and for survival from DNA damage and developmental changes induced by stress. Degrades polypeptides processively to yield small peptide fragments that are 5 to 10 amino acids long. Binds to DNA in a double-stranded, site-specific manner.</text>
</comment>
<dbReference type="SMART" id="SM00382">
    <property type="entry name" value="AAA"/>
    <property type="match status" value="1"/>
</dbReference>
<keyword evidence="5 10" id="KW-0378">Hydrolase</keyword>
<dbReference type="Gene3D" id="1.10.8.60">
    <property type="match status" value="1"/>
</dbReference>
<dbReference type="InterPro" id="IPR008268">
    <property type="entry name" value="Peptidase_S16_AS"/>
</dbReference>
<dbReference type="PROSITE" id="PS51786">
    <property type="entry name" value="LON_PROTEOLYTIC"/>
    <property type="match status" value="1"/>
</dbReference>
<feature type="domain" description="Lon N-terminal" evidence="18">
    <location>
        <begin position="47"/>
        <end position="243"/>
    </location>
</feature>
<dbReference type="InterPro" id="IPR003593">
    <property type="entry name" value="AAA+_ATPase"/>
</dbReference>
<evidence type="ECO:0000256" key="13">
    <source>
        <dbReference type="PIRSR" id="PIRSR001174-2"/>
    </source>
</evidence>
<dbReference type="EMBL" id="BLXZ01000004">
    <property type="protein sequence ID" value="GFO68608.1"/>
    <property type="molecule type" value="Genomic_DNA"/>
</dbReference>
<evidence type="ECO:0000256" key="5">
    <source>
        <dbReference type="ARBA" id="ARBA00022801"/>
    </source>
</evidence>
<keyword evidence="3 10" id="KW-0645">Protease</keyword>
<comment type="similarity">
    <text evidence="10 11 14 15">Belongs to the peptidase S16 family.</text>
</comment>
<dbReference type="InterPro" id="IPR027417">
    <property type="entry name" value="P-loop_NTPase"/>
</dbReference>
<dbReference type="PIRSF" id="PIRSF001174">
    <property type="entry name" value="Lon_proteas"/>
    <property type="match status" value="1"/>
</dbReference>
<evidence type="ECO:0000313" key="19">
    <source>
        <dbReference type="EMBL" id="GFO68608.1"/>
    </source>
</evidence>
<dbReference type="InterPro" id="IPR046336">
    <property type="entry name" value="Lon_prtase_N_sf"/>
</dbReference>